<keyword evidence="1" id="KW-0472">Membrane</keyword>
<dbReference type="Proteomes" id="UP000308508">
    <property type="component" value="Unassembled WGS sequence"/>
</dbReference>
<evidence type="ECO:0000313" key="3">
    <source>
        <dbReference type="EMBL" id="TLX22096.1"/>
    </source>
</evidence>
<gene>
    <name evidence="3" type="ORF">E5S66_06125</name>
</gene>
<accession>A0A5R9PFU9</accession>
<comment type="caution">
    <text evidence="3">The sequence shown here is derived from an EMBL/GenBank/DDBJ whole genome shotgun (WGS) entry which is preliminary data.</text>
</comment>
<dbReference type="STRING" id="1123377.GCA_000423885_01804"/>
<dbReference type="AlphaFoldDB" id="A0A5R9PFU9"/>
<keyword evidence="4" id="KW-1185">Reference proteome</keyword>
<feature type="transmembrane region" description="Helical" evidence="1">
    <location>
        <begin position="12"/>
        <end position="36"/>
    </location>
</feature>
<dbReference type="InterPro" id="IPR025241">
    <property type="entry name" value="DUF4190"/>
</dbReference>
<feature type="domain" description="DUF4190" evidence="2">
    <location>
        <begin position="11"/>
        <end position="74"/>
    </location>
</feature>
<evidence type="ECO:0000256" key="1">
    <source>
        <dbReference type="SAM" id="Phobius"/>
    </source>
</evidence>
<dbReference type="RefSeq" id="WP_028839419.1">
    <property type="nucleotide sequence ID" value="NZ_SROY01000002.1"/>
</dbReference>
<feature type="transmembrane region" description="Helical" evidence="1">
    <location>
        <begin position="57"/>
        <end position="90"/>
    </location>
</feature>
<name>A0A5R9PFU9_9GAMM</name>
<reference evidence="3 4" key="1">
    <citation type="submission" date="2019-04" db="EMBL/GenBank/DDBJ databases">
        <authorList>
            <person name="Grouzdev D.S."/>
            <person name="Nazina T.N."/>
        </authorList>
    </citation>
    <scope>NUCLEOTIDE SEQUENCE [LARGE SCALE GENOMIC DNA]</scope>
    <source>
        <strain evidence="3 4">SHC 3-19</strain>
    </source>
</reference>
<dbReference type="Pfam" id="PF13828">
    <property type="entry name" value="DUF4190"/>
    <property type="match status" value="1"/>
</dbReference>
<proteinExistence type="predicted"/>
<keyword evidence="1" id="KW-0812">Transmembrane</keyword>
<keyword evidence="1" id="KW-1133">Transmembrane helix</keyword>
<protein>
    <submittedName>
        <fullName evidence="3">DUF4190 domain-containing protein</fullName>
    </submittedName>
</protein>
<dbReference type="EMBL" id="SROY01000002">
    <property type="protein sequence ID" value="TLX22096.1"/>
    <property type="molecule type" value="Genomic_DNA"/>
</dbReference>
<organism evidence="3 4">
    <name type="scientific">Thermomonas fusca</name>
    <dbReference type="NCBI Taxonomy" id="215690"/>
    <lineage>
        <taxon>Bacteria</taxon>
        <taxon>Pseudomonadati</taxon>
        <taxon>Pseudomonadota</taxon>
        <taxon>Gammaproteobacteria</taxon>
        <taxon>Lysobacterales</taxon>
        <taxon>Lysobacteraceae</taxon>
        <taxon>Thermomonas</taxon>
    </lineage>
</organism>
<evidence type="ECO:0000259" key="2">
    <source>
        <dbReference type="Pfam" id="PF13828"/>
    </source>
</evidence>
<sequence length="99" mass="10055">MNAPIRQTSTLAVVSLVFGILGWTLLPFLGSLVAVVCGHMARGEIRRAQGNLEGDGMAVAGLVLGYIVIGLSLLAVLAAILFFGGLAALIGLAGMNGSF</sequence>
<evidence type="ECO:0000313" key="4">
    <source>
        <dbReference type="Proteomes" id="UP000308508"/>
    </source>
</evidence>